<keyword evidence="3" id="KW-1185">Reference proteome</keyword>
<accession>G0PBP5</accession>
<evidence type="ECO:0000313" key="3">
    <source>
        <dbReference type="Proteomes" id="UP000008068"/>
    </source>
</evidence>
<sequence length="546" mass="60108">MKTGGAKLKREDSDEWLCSSTYQPTQDEIVQKPSKSTKKKLKVVVPKKVKNPPKKDYVNIEEADDMDILNFVSTSRGRATVSSRVKIVSPAIPKSTPSLRIDSSPPVLKTRKSSPKIDIEETPRTPVSGISRIKIVTPAIPKTTKTFSPPIQIRQSPEQLFAALTPKRRCSFEVVETSAKRRREDQDDPFGNGDDDSENDSEVSNVFDALSPVKTQFDSPQKINNTQKFSLDFITGYEAQFTAFEDTQPIENILDDRKSPDLFDNLEDPMSIYEESEAKELDCSPMKIEEASPEKMQEKIPKSSVKFKFFESEEVKAVKKTLRFVEPEIPKNYLIEESCAAHASVYREYAIDTETCAMQFGESSSVLPGANDDETQKYLNAESCAQLLGTPLSDSQEDEMYERDELYGLSARLASLMSSKSSERRLLMSDVVFGTVPKEKLIKLELSSLQSAFGMTILDTTSPSSVIISRSSAIRRLATTVCSPPAPFDSAHQSPSTPLSAAAATTTPPSSSPISAVIYSIGALSSSSDSDSEVLINPPLVSEGAL</sequence>
<protein>
    <submittedName>
        <fullName evidence="2">Uncharacterized protein</fullName>
    </submittedName>
</protein>
<gene>
    <name evidence="2" type="ORF">CAEBREN_25019</name>
</gene>
<feature type="region of interest" description="Disordered" evidence="1">
    <location>
        <begin position="486"/>
        <end position="512"/>
    </location>
</feature>
<reference evidence="3" key="1">
    <citation type="submission" date="2011-07" db="EMBL/GenBank/DDBJ databases">
        <authorList>
            <consortium name="Caenorhabditis brenneri Sequencing and Analysis Consortium"/>
            <person name="Wilson R.K."/>
        </authorList>
    </citation>
    <scope>NUCLEOTIDE SEQUENCE [LARGE SCALE GENOMIC DNA]</scope>
    <source>
        <strain evidence="3">PB2801</strain>
    </source>
</reference>
<dbReference type="AlphaFoldDB" id="G0PBP5"/>
<dbReference type="EMBL" id="GL380216">
    <property type="protein sequence ID" value="EGT50634.1"/>
    <property type="molecule type" value="Genomic_DNA"/>
</dbReference>
<proteinExistence type="predicted"/>
<feature type="compositionally biased region" description="Low complexity" evidence="1">
    <location>
        <begin position="494"/>
        <end position="512"/>
    </location>
</feature>
<dbReference type="eggNOG" id="ENOG502RVKG">
    <property type="taxonomic scope" value="Eukaryota"/>
</dbReference>
<evidence type="ECO:0000256" key="1">
    <source>
        <dbReference type="SAM" id="MobiDB-lite"/>
    </source>
</evidence>
<name>G0PBP5_CAEBE</name>
<dbReference type="InParanoid" id="G0PBP5"/>
<dbReference type="OMA" id="EDTQPPI"/>
<organism evidence="3">
    <name type="scientific">Caenorhabditis brenneri</name>
    <name type="common">Nematode worm</name>
    <dbReference type="NCBI Taxonomy" id="135651"/>
    <lineage>
        <taxon>Eukaryota</taxon>
        <taxon>Metazoa</taxon>
        <taxon>Ecdysozoa</taxon>
        <taxon>Nematoda</taxon>
        <taxon>Chromadorea</taxon>
        <taxon>Rhabditida</taxon>
        <taxon>Rhabditina</taxon>
        <taxon>Rhabditomorpha</taxon>
        <taxon>Rhabditoidea</taxon>
        <taxon>Rhabditidae</taxon>
        <taxon>Peloderinae</taxon>
        <taxon>Caenorhabditis</taxon>
    </lineage>
</organism>
<dbReference type="OrthoDB" id="5875564at2759"/>
<evidence type="ECO:0000313" key="2">
    <source>
        <dbReference type="EMBL" id="EGT50634.1"/>
    </source>
</evidence>
<dbReference type="Proteomes" id="UP000008068">
    <property type="component" value="Unassembled WGS sequence"/>
</dbReference>
<dbReference type="FunCoup" id="G0PBP5">
    <property type="interactions" value="1755"/>
</dbReference>
<feature type="region of interest" description="Disordered" evidence="1">
    <location>
        <begin position="175"/>
        <end position="202"/>
    </location>
</feature>
<dbReference type="HOGENOM" id="CLU_037058_0_0_1"/>
<feature type="region of interest" description="Disordered" evidence="1">
    <location>
        <begin position="94"/>
        <end position="114"/>
    </location>
</feature>